<name>A0A1H3GS38_9BACI</name>
<dbReference type="InterPro" id="IPR032720">
    <property type="entry name" value="Cys_rich_CWC"/>
</dbReference>
<evidence type="ECO:0000313" key="2">
    <source>
        <dbReference type="Proteomes" id="UP000198935"/>
    </source>
</evidence>
<dbReference type="Pfam" id="PF14375">
    <property type="entry name" value="Cys_rich_CWC"/>
    <property type="match status" value="1"/>
</dbReference>
<accession>A0A1H3GS38</accession>
<dbReference type="STRING" id="1503961.SAMN05421736_101243"/>
<reference evidence="2" key="1">
    <citation type="submission" date="2016-10" db="EMBL/GenBank/DDBJ databases">
        <authorList>
            <person name="Varghese N."/>
            <person name="Submissions S."/>
        </authorList>
    </citation>
    <scope>NUCLEOTIDE SEQUENCE [LARGE SCALE GENOMIC DNA]</scope>
    <source>
        <strain evidence="2">SP</strain>
    </source>
</reference>
<dbReference type="EMBL" id="FNPI01000001">
    <property type="protein sequence ID" value="SDY05294.1"/>
    <property type="molecule type" value="Genomic_DNA"/>
</dbReference>
<dbReference type="AlphaFoldDB" id="A0A1H3GS38"/>
<evidence type="ECO:0000313" key="1">
    <source>
        <dbReference type="EMBL" id="SDY05294.1"/>
    </source>
</evidence>
<protein>
    <submittedName>
        <fullName evidence="1">Cysteine-rich CWC</fullName>
    </submittedName>
</protein>
<sequence length="66" mass="7380">MEHKKTTGKCPICGKKNHCGYGGDCWCNGEVFPAEIFRLVPAEHLGKSCICKACLAWFKESQRCET</sequence>
<proteinExistence type="predicted"/>
<keyword evidence="2" id="KW-1185">Reference proteome</keyword>
<dbReference type="OrthoDB" id="5625686at2"/>
<organism evidence="1 2">
    <name type="scientific">Evansella caseinilytica</name>
    <dbReference type="NCBI Taxonomy" id="1503961"/>
    <lineage>
        <taxon>Bacteria</taxon>
        <taxon>Bacillati</taxon>
        <taxon>Bacillota</taxon>
        <taxon>Bacilli</taxon>
        <taxon>Bacillales</taxon>
        <taxon>Bacillaceae</taxon>
        <taxon>Evansella</taxon>
    </lineage>
</organism>
<dbReference type="Proteomes" id="UP000198935">
    <property type="component" value="Unassembled WGS sequence"/>
</dbReference>
<gene>
    <name evidence="1" type="ORF">SAMN05421736_101243</name>
</gene>